<keyword evidence="4 7" id="KW-0812">Transmembrane</keyword>
<feature type="transmembrane region" description="Helical" evidence="7">
    <location>
        <begin position="366"/>
        <end position="386"/>
    </location>
</feature>
<dbReference type="PANTHER" id="PTHR30250">
    <property type="entry name" value="PST FAMILY PREDICTED COLANIC ACID TRANSPORTER"/>
    <property type="match status" value="1"/>
</dbReference>
<feature type="transmembrane region" description="Helical" evidence="7">
    <location>
        <begin position="256"/>
        <end position="274"/>
    </location>
</feature>
<dbReference type="Pfam" id="PF13440">
    <property type="entry name" value="Polysacc_synt_3"/>
    <property type="match status" value="1"/>
</dbReference>
<keyword evidence="5 7" id="KW-1133">Transmembrane helix</keyword>
<feature type="transmembrane region" description="Helical" evidence="7">
    <location>
        <begin position="46"/>
        <end position="70"/>
    </location>
</feature>
<dbReference type="Proteomes" id="UP000886860">
    <property type="component" value="Unassembled WGS sequence"/>
</dbReference>
<dbReference type="AlphaFoldDB" id="A0A9D1GI83"/>
<feature type="transmembrane region" description="Helical" evidence="7">
    <location>
        <begin position="117"/>
        <end position="137"/>
    </location>
</feature>
<feature type="transmembrane region" description="Helical" evidence="7">
    <location>
        <begin position="327"/>
        <end position="345"/>
    </location>
</feature>
<dbReference type="CDD" id="cd13127">
    <property type="entry name" value="MATE_tuaB_like"/>
    <property type="match status" value="1"/>
</dbReference>
<comment type="subcellular location">
    <subcellularLocation>
        <location evidence="1">Cell membrane</location>
        <topology evidence="1">Multi-pass membrane protein</topology>
    </subcellularLocation>
</comment>
<evidence type="ECO:0000256" key="7">
    <source>
        <dbReference type="SAM" id="Phobius"/>
    </source>
</evidence>
<accession>A0A9D1GI83</accession>
<dbReference type="EMBL" id="DVKS01000100">
    <property type="protein sequence ID" value="HIT41627.1"/>
    <property type="molecule type" value="Genomic_DNA"/>
</dbReference>
<evidence type="ECO:0000256" key="4">
    <source>
        <dbReference type="ARBA" id="ARBA00022692"/>
    </source>
</evidence>
<organism evidence="8 9">
    <name type="scientific">Candidatus Caccovicinus merdipullorum</name>
    <dbReference type="NCBI Taxonomy" id="2840724"/>
    <lineage>
        <taxon>Bacteria</taxon>
        <taxon>Bacillati</taxon>
        <taxon>Bacillota</taxon>
        <taxon>Clostridia</taxon>
        <taxon>Eubacteriales</taxon>
        <taxon>Candidatus Caccovicinus</taxon>
    </lineage>
</organism>
<feature type="transmembrane region" description="Helical" evidence="7">
    <location>
        <begin position="417"/>
        <end position="438"/>
    </location>
</feature>
<keyword evidence="3" id="KW-1003">Cell membrane</keyword>
<evidence type="ECO:0000256" key="6">
    <source>
        <dbReference type="ARBA" id="ARBA00023136"/>
    </source>
</evidence>
<feature type="transmembrane region" description="Helical" evidence="7">
    <location>
        <begin position="82"/>
        <end position="105"/>
    </location>
</feature>
<feature type="transmembrane region" description="Helical" evidence="7">
    <location>
        <begin position="295"/>
        <end position="315"/>
    </location>
</feature>
<evidence type="ECO:0000256" key="5">
    <source>
        <dbReference type="ARBA" id="ARBA00022989"/>
    </source>
</evidence>
<feature type="transmembrane region" description="Helical" evidence="7">
    <location>
        <begin position="149"/>
        <end position="174"/>
    </location>
</feature>
<feature type="transmembrane region" description="Helical" evidence="7">
    <location>
        <begin position="217"/>
        <end position="236"/>
    </location>
</feature>
<reference evidence="8" key="2">
    <citation type="journal article" date="2021" name="PeerJ">
        <title>Extensive microbial diversity within the chicken gut microbiome revealed by metagenomics and culture.</title>
        <authorList>
            <person name="Gilroy R."/>
            <person name="Ravi A."/>
            <person name="Getino M."/>
            <person name="Pursley I."/>
            <person name="Horton D.L."/>
            <person name="Alikhan N.F."/>
            <person name="Baker D."/>
            <person name="Gharbi K."/>
            <person name="Hall N."/>
            <person name="Watson M."/>
            <person name="Adriaenssens E.M."/>
            <person name="Foster-Nyarko E."/>
            <person name="Jarju S."/>
            <person name="Secka A."/>
            <person name="Antonio M."/>
            <person name="Oren A."/>
            <person name="Chaudhuri R.R."/>
            <person name="La Ragione R."/>
            <person name="Hildebrand F."/>
            <person name="Pallen M.J."/>
        </authorList>
    </citation>
    <scope>NUCLEOTIDE SEQUENCE</scope>
    <source>
        <strain evidence="8">CHK123-3438</strain>
    </source>
</reference>
<evidence type="ECO:0000256" key="1">
    <source>
        <dbReference type="ARBA" id="ARBA00004651"/>
    </source>
</evidence>
<keyword evidence="6 7" id="KW-0472">Membrane</keyword>
<reference evidence="8" key="1">
    <citation type="submission" date="2020-10" db="EMBL/GenBank/DDBJ databases">
        <authorList>
            <person name="Gilroy R."/>
        </authorList>
    </citation>
    <scope>NUCLEOTIDE SEQUENCE</scope>
    <source>
        <strain evidence="8">CHK123-3438</strain>
    </source>
</reference>
<proteinExistence type="inferred from homology"/>
<protein>
    <submittedName>
        <fullName evidence="8">Lipopolysaccharide biosynthesis protein</fullName>
    </submittedName>
</protein>
<gene>
    <name evidence="8" type="ORF">IAB60_05945</name>
</gene>
<evidence type="ECO:0000313" key="9">
    <source>
        <dbReference type="Proteomes" id="UP000886860"/>
    </source>
</evidence>
<feature type="transmembrane region" description="Helical" evidence="7">
    <location>
        <begin position="445"/>
        <end position="463"/>
    </location>
</feature>
<dbReference type="GO" id="GO:0005886">
    <property type="term" value="C:plasma membrane"/>
    <property type="evidence" value="ECO:0007669"/>
    <property type="project" value="UniProtKB-SubCell"/>
</dbReference>
<name>A0A9D1GI83_9FIRM</name>
<comment type="similarity">
    <text evidence="2">Belongs to the polysaccharide synthase family.</text>
</comment>
<feature type="transmembrane region" description="Helical" evidence="7">
    <location>
        <begin position="180"/>
        <end position="196"/>
    </location>
</feature>
<evidence type="ECO:0000313" key="8">
    <source>
        <dbReference type="EMBL" id="HIT41627.1"/>
    </source>
</evidence>
<dbReference type="InterPro" id="IPR050833">
    <property type="entry name" value="Poly_Biosynth_Transport"/>
</dbReference>
<sequence length="486" mass="53471">MNERGTKSQIINGLFWKVMENGGSQGIQFIISILLARLLSAEEYGVINLVLIFVTIANVIVQNGFGTALIQKREADERDYSSVFYVNLATAWGIYLLLVLGAPLIADFYDNPQMTAIVRVLSLVLFPGAVISVQSAYVSRKMEFRGLCISTMAAALASGVVGVAMASLGFGVWALVGQQILYYLVLMAVLFLTVPWRPRVVFALERVESMFRFGWKLLCASLVDTLFTNLYGLVVGKIYDETTMGIYSRGEQFPKLIVTNLGTAIQAVMLPALSARQTHPDQVVSLLRRAIKTSVFLVLPMMAGLAAAADNLVLVLLGEKWMACVPFLQISCLAYAVYPMDIANLQALNAMGRSDVFLKLEIAKKVVGVVILLLSMRCGAVAFIAWKAAGDFLCTFINAWPNQRLLGYHISQMWRDILPSLAVSLLMGMIVYAGRFVLPAGIVGLAGQVALGVGVYLFLSWIFKLESFRYLWGIVWEKLSGNMYSQ</sequence>
<evidence type="ECO:0000256" key="3">
    <source>
        <dbReference type="ARBA" id="ARBA00022475"/>
    </source>
</evidence>
<feature type="transmembrane region" description="Helical" evidence="7">
    <location>
        <begin position="21"/>
        <end position="40"/>
    </location>
</feature>
<dbReference type="PANTHER" id="PTHR30250:SF10">
    <property type="entry name" value="LIPOPOLYSACCHARIDE BIOSYNTHESIS PROTEIN WZXC"/>
    <property type="match status" value="1"/>
</dbReference>
<evidence type="ECO:0000256" key="2">
    <source>
        <dbReference type="ARBA" id="ARBA00007430"/>
    </source>
</evidence>
<comment type="caution">
    <text evidence="8">The sequence shown here is derived from an EMBL/GenBank/DDBJ whole genome shotgun (WGS) entry which is preliminary data.</text>
</comment>